<reference evidence="2" key="1">
    <citation type="submission" date="2022-11" db="UniProtKB">
        <authorList>
            <consortium name="WormBaseParasite"/>
        </authorList>
    </citation>
    <scope>IDENTIFICATION</scope>
</reference>
<accession>A0A915L189</accession>
<sequence>MNCIPERKPAFDHNPGTYICNLFALQPIIFDQDLQMETKVEEIEIDQTNYTLNLHSEFHLYSRLLDHIDFQNRFSFGARVYTYPPPTTASMHALTADELLE</sequence>
<evidence type="ECO:0000313" key="1">
    <source>
        <dbReference type="Proteomes" id="UP000887565"/>
    </source>
</evidence>
<dbReference type="Proteomes" id="UP000887565">
    <property type="component" value="Unplaced"/>
</dbReference>
<proteinExistence type="predicted"/>
<name>A0A915L189_ROMCU</name>
<evidence type="ECO:0000313" key="2">
    <source>
        <dbReference type="WBParaSite" id="nRc.2.0.1.t44475-RA"/>
    </source>
</evidence>
<keyword evidence="1" id="KW-1185">Reference proteome</keyword>
<protein>
    <submittedName>
        <fullName evidence="2">Uncharacterized protein</fullName>
    </submittedName>
</protein>
<dbReference type="WBParaSite" id="nRc.2.0.1.t44475-RA">
    <property type="protein sequence ID" value="nRc.2.0.1.t44475-RA"/>
    <property type="gene ID" value="nRc.2.0.1.g44475"/>
</dbReference>
<dbReference type="AlphaFoldDB" id="A0A915L189"/>
<organism evidence="1 2">
    <name type="scientific">Romanomermis culicivorax</name>
    <name type="common">Nematode worm</name>
    <dbReference type="NCBI Taxonomy" id="13658"/>
    <lineage>
        <taxon>Eukaryota</taxon>
        <taxon>Metazoa</taxon>
        <taxon>Ecdysozoa</taxon>
        <taxon>Nematoda</taxon>
        <taxon>Enoplea</taxon>
        <taxon>Dorylaimia</taxon>
        <taxon>Mermithida</taxon>
        <taxon>Mermithoidea</taxon>
        <taxon>Mermithidae</taxon>
        <taxon>Romanomermis</taxon>
    </lineage>
</organism>